<evidence type="ECO:0000259" key="3">
    <source>
        <dbReference type="Pfam" id="PF05193"/>
    </source>
</evidence>
<evidence type="ECO:0000259" key="2">
    <source>
        <dbReference type="Pfam" id="PF00675"/>
    </source>
</evidence>
<protein>
    <recommendedName>
        <fullName evidence="5">Peptidase M16 C-terminal domain-containing protein</fullName>
    </recommendedName>
</protein>
<dbReference type="InterPro" id="IPR050361">
    <property type="entry name" value="MPP/UQCRC_Complex"/>
</dbReference>
<feature type="domain" description="Peptidase M16 C-terminal" evidence="3">
    <location>
        <begin position="98"/>
        <end position="270"/>
    </location>
</feature>
<comment type="similarity">
    <text evidence="1">Belongs to the peptidase M16 family.</text>
</comment>
<gene>
    <name evidence="4" type="ORF">METZ01_LOCUS311645</name>
</gene>
<accession>A0A382NGS5</accession>
<feature type="non-terminal residue" evidence="4">
    <location>
        <position position="1"/>
    </location>
</feature>
<dbReference type="InterPro" id="IPR011765">
    <property type="entry name" value="Pept_M16_N"/>
</dbReference>
<dbReference type="SUPFAM" id="SSF63411">
    <property type="entry name" value="LuxS/MPP-like metallohydrolase"/>
    <property type="match status" value="2"/>
</dbReference>
<name>A0A382NGS5_9ZZZZ</name>
<dbReference type="GO" id="GO:0046872">
    <property type="term" value="F:metal ion binding"/>
    <property type="evidence" value="ECO:0007669"/>
    <property type="project" value="InterPro"/>
</dbReference>
<sequence length="350" mass="39397">IADVGGFINASTSSETTAYATRLLAENLNIGVDIISDILQNSIFEPKGFKKERGVIVQEIAMREDDPFSKTNEQWNKAAFPDQPIGRSIGGTKKIIQSIKREKIVDFMQNYYHPKKMVFSAAGLVDHDEFVDMIVKSTPNLPQGKADSRVKGFYKGGEYREEKKLEQINMRLGFDGLDYHDDDYESLWVYSILLGGGQTSRLFQEIREKRGLVYLIGSDYAPYSDCGSFDIYAGMDKDKITELLPVLCDELNNSATNITEEEIKRVKAQYKSVLVMALESSSSNASSAAGQLLAYNRLIDTEEKIEKLNNVTKESIERVVRKMLQSKPTIASIGPIKKLEKLEKIQSRFV</sequence>
<dbReference type="InterPro" id="IPR007863">
    <property type="entry name" value="Peptidase_M16_C"/>
</dbReference>
<dbReference type="Gene3D" id="3.30.830.10">
    <property type="entry name" value="Metalloenzyme, LuxS/M16 peptidase-like"/>
    <property type="match status" value="2"/>
</dbReference>
<proteinExistence type="inferred from homology"/>
<evidence type="ECO:0000313" key="4">
    <source>
        <dbReference type="EMBL" id="SVC58791.1"/>
    </source>
</evidence>
<dbReference type="InterPro" id="IPR011249">
    <property type="entry name" value="Metalloenz_LuxS/M16"/>
</dbReference>
<evidence type="ECO:0008006" key="5">
    <source>
        <dbReference type="Google" id="ProtNLM"/>
    </source>
</evidence>
<dbReference type="EMBL" id="UINC01099483">
    <property type="protein sequence ID" value="SVC58791.1"/>
    <property type="molecule type" value="Genomic_DNA"/>
</dbReference>
<evidence type="ECO:0000256" key="1">
    <source>
        <dbReference type="ARBA" id="ARBA00007261"/>
    </source>
</evidence>
<dbReference type="Pfam" id="PF00675">
    <property type="entry name" value="Peptidase_M16"/>
    <property type="match status" value="1"/>
</dbReference>
<reference evidence="4" key="1">
    <citation type="submission" date="2018-05" db="EMBL/GenBank/DDBJ databases">
        <authorList>
            <person name="Lanie J.A."/>
            <person name="Ng W.-L."/>
            <person name="Kazmierczak K.M."/>
            <person name="Andrzejewski T.M."/>
            <person name="Davidsen T.M."/>
            <person name="Wayne K.J."/>
            <person name="Tettelin H."/>
            <person name="Glass J.I."/>
            <person name="Rusch D."/>
            <person name="Podicherti R."/>
            <person name="Tsui H.-C.T."/>
            <person name="Winkler M.E."/>
        </authorList>
    </citation>
    <scope>NUCLEOTIDE SEQUENCE</scope>
</reference>
<feature type="domain" description="Peptidase M16 N-terminal" evidence="2">
    <location>
        <begin position="2"/>
        <end position="92"/>
    </location>
</feature>
<dbReference type="Pfam" id="PF05193">
    <property type="entry name" value="Peptidase_M16_C"/>
    <property type="match status" value="1"/>
</dbReference>
<dbReference type="PANTHER" id="PTHR11851:SF49">
    <property type="entry name" value="MITOCHONDRIAL-PROCESSING PEPTIDASE SUBUNIT ALPHA"/>
    <property type="match status" value="1"/>
</dbReference>
<dbReference type="PANTHER" id="PTHR11851">
    <property type="entry name" value="METALLOPROTEASE"/>
    <property type="match status" value="1"/>
</dbReference>
<dbReference type="AlphaFoldDB" id="A0A382NGS5"/>
<organism evidence="4">
    <name type="scientific">marine metagenome</name>
    <dbReference type="NCBI Taxonomy" id="408172"/>
    <lineage>
        <taxon>unclassified sequences</taxon>
        <taxon>metagenomes</taxon>
        <taxon>ecological metagenomes</taxon>
    </lineage>
</organism>